<evidence type="ECO:0000313" key="16">
    <source>
        <dbReference type="EMBL" id="KGN92956.1"/>
    </source>
</evidence>
<evidence type="ECO:0000256" key="12">
    <source>
        <dbReference type="ARBA" id="ARBA00044550"/>
    </source>
</evidence>
<dbReference type="Pfam" id="PF00271">
    <property type="entry name" value="Helicase_C"/>
    <property type="match status" value="1"/>
</dbReference>
<dbReference type="InterPro" id="IPR027417">
    <property type="entry name" value="P-loop_NTPase"/>
</dbReference>
<dbReference type="PROSITE" id="PS51192">
    <property type="entry name" value="HELICASE_ATP_BIND_1"/>
    <property type="match status" value="1"/>
</dbReference>
<dbReference type="SUPFAM" id="SSF52540">
    <property type="entry name" value="P-loop containing nucleoside triphosphate hydrolases"/>
    <property type="match status" value="1"/>
</dbReference>
<dbReference type="InterPro" id="IPR014001">
    <property type="entry name" value="Helicase_ATP-bd"/>
</dbReference>
<dbReference type="InterPro" id="IPR036388">
    <property type="entry name" value="WH-like_DNA-bd_sf"/>
</dbReference>
<evidence type="ECO:0000256" key="6">
    <source>
        <dbReference type="ARBA" id="ARBA00022840"/>
    </source>
</evidence>
<evidence type="ECO:0000256" key="2">
    <source>
        <dbReference type="ARBA" id="ARBA00022723"/>
    </source>
</evidence>
<keyword evidence="2" id="KW-0479">Metal-binding</keyword>
<feature type="domain" description="Helicase ATP-binding" evidence="14">
    <location>
        <begin position="35"/>
        <end position="203"/>
    </location>
</feature>
<evidence type="ECO:0000256" key="3">
    <source>
        <dbReference type="ARBA" id="ARBA00022741"/>
    </source>
</evidence>
<keyword evidence="7" id="KW-0238">DNA-binding</keyword>
<keyword evidence="5" id="KW-0347">Helicase</keyword>
<evidence type="ECO:0000313" key="17">
    <source>
        <dbReference type="Proteomes" id="UP000030101"/>
    </source>
</evidence>
<dbReference type="PANTHER" id="PTHR13710:SF105">
    <property type="entry name" value="ATP-DEPENDENT DNA HELICASE Q1"/>
    <property type="match status" value="1"/>
</dbReference>
<organism evidence="16 17">
    <name type="scientific">Porphyromonas canoris</name>
    <dbReference type="NCBI Taxonomy" id="36875"/>
    <lineage>
        <taxon>Bacteria</taxon>
        <taxon>Pseudomonadati</taxon>
        <taxon>Bacteroidota</taxon>
        <taxon>Bacteroidia</taxon>
        <taxon>Bacteroidales</taxon>
        <taxon>Porphyromonadaceae</taxon>
        <taxon>Porphyromonas</taxon>
    </lineage>
</organism>
<dbReference type="InterPro" id="IPR004589">
    <property type="entry name" value="DNA_helicase_ATP-dep_RecQ"/>
</dbReference>
<keyword evidence="3" id="KW-0547">Nucleotide-binding</keyword>
<dbReference type="InterPro" id="IPR001650">
    <property type="entry name" value="Helicase_C-like"/>
</dbReference>
<evidence type="ECO:0000256" key="13">
    <source>
        <dbReference type="SAM" id="Phobius"/>
    </source>
</evidence>
<evidence type="ECO:0000259" key="14">
    <source>
        <dbReference type="PROSITE" id="PS51192"/>
    </source>
</evidence>
<dbReference type="Pfam" id="PF16124">
    <property type="entry name" value="RecQ_Zn_bind"/>
    <property type="match status" value="1"/>
</dbReference>
<feature type="domain" description="Helicase C-terminal" evidence="15">
    <location>
        <begin position="228"/>
        <end position="375"/>
    </location>
</feature>
<comment type="caution">
    <text evidence="16">The sequence shown here is derived from an EMBL/GenBank/DDBJ whole genome shotgun (WGS) entry which is preliminary data.</text>
</comment>
<name>A0ABR4XMB4_9PORP</name>
<reference evidence="16 17" key="1">
    <citation type="submission" date="2014-08" db="EMBL/GenBank/DDBJ databases">
        <title>Porphyromonas canoris strain:OH2762 Genome sequencing.</title>
        <authorList>
            <person name="Wallis C."/>
            <person name="Deusch O."/>
            <person name="O'Flynn C."/>
            <person name="Davis I."/>
            <person name="Jospin G."/>
            <person name="Darling A.E."/>
            <person name="Coil D.A."/>
            <person name="Alexiev A."/>
            <person name="Horsfall A."/>
            <person name="Kirkwood N."/>
            <person name="Harris S."/>
            <person name="Eisen J.A."/>
        </authorList>
    </citation>
    <scope>NUCLEOTIDE SEQUENCE [LARGE SCALE GENOMIC DNA]</scope>
    <source>
        <strain evidence="17">COT-108 OH2762</strain>
    </source>
</reference>
<evidence type="ECO:0000256" key="10">
    <source>
        <dbReference type="ARBA" id="ARBA00034808"/>
    </source>
</evidence>
<keyword evidence="13" id="KW-0812">Transmembrane</keyword>
<comment type="similarity">
    <text evidence="1">Belongs to the helicase family. RecQ subfamily.</text>
</comment>
<dbReference type="Gene3D" id="3.40.50.300">
    <property type="entry name" value="P-loop containing nucleotide triphosphate hydrolases"/>
    <property type="match status" value="2"/>
</dbReference>
<keyword evidence="4" id="KW-0378">Hydrolase</keyword>
<dbReference type="NCBIfam" id="TIGR00614">
    <property type="entry name" value="recQ_fam"/>
    <property type="match status" value="1"/>
</dbReference>
<keyword evidence="13" id="KW-0472">Membrane</keyword>
<dbReference type="PANTHER" id="PTHR13710">
    <property type="entry name" value="DNA HELICASE RECQ FAMILY MEMBER"/>
    <property type="match status" value="1"/>
</dbReference>
<comment type="catalytic activity">
    <reaction evidence="9">
        <text>Couples ATP hydrolysis with the unwinding of duplex DNA by translocating in the 3'-5' direction.</text>
        <dbReference type="EC" id="5.6.2.4"/>
    </reaction>
</comment>
<proteinExistence type="inferred from homology"/>
<evidence type="ECO:0000256" key="7">
    <source>
        <dbReference type="ARBA" id="ARBA00023125"/>
    </source>
</evidence>
<sequence>MVRQSVNDVVSVSPLDILRRYWGYDEFRPMQEDIICSILNGYDTLALMPTGGGKSITFQVPALMLPGITIVITPLVALMRDQVSRLQTLKIKAEYLHSGMSSGKIIEALDNCLYGEYKLLYVSPERLVSETFLRRITNMNVSLIVVDESHCVCQWGYDFRPNYLKIADFRTHFADTPVLALTATATTEVVADIQDKLMFRQPAKLFQRSFYRKNLSYVVKTTTDKLSDLVNILNSVKGSGLVYVRSRKKAKLYCDLLNENGIDAAYFHAGLSHDSKVKKQKAWMNNETRIMVCTNAFGMGIDKEDVRIVVHPELPIALEDYYQEAGRAARDNQPSYAVLLFDPATDLSAVEKRVASGFPPREKIQKIYGDIASFLQIAEGAGTGHLFELNISLFCHLFRHSVLEVHAALSLLDIAGYIDFEVDQNMPSRVKITLSRHELYQVMDESSDLHYRVMELLLRSYTGLFTEHAIIDEPKLRTQLDMDADTFYGAMLHLNRWGVLDYIPGKRASYIRYKRPRCLPENIHISHDSYEKRLQKERDRAEASIAYASSSARKCRSQVLLNYFGETHSLPCGLCDVCRERKPSGLTFRTMEVILDFLSQASLPINLSEVCKSLNAPKDYILQSISFAKREGHPYEVREDGMILKKRAETD</sequence>
<dbReference type="PROSITE" id="PS51194">
    <property type="entry name" value="HELICASE_CTER"/>
    <property type="match status" value="1"/>
</dbReference>
<dbReference type="Gene3D" id="1.10.10.10">
    <property type="entry name" value="Winged helix-like DNA-binding domain superfamily/Winged helix DNA-binding domain"/>
    <property type="match status" value="1"/>
</dbReference>
<dbReference type="Pfam" id="PF00270">
    <property type="entry name" value="DEAD"/>
    <property type="match status" value="1"/>
</dbReference>
<dbReference type="EC" id="5.6.2.4" evidence="10"/>
<dbReference type="CDD" id="cd17920">
    <property type="entry name" value="DEXHc_RecQ"/>
    <property type="match status" value="1"/>
</dbReference>
<dbReference type="InterPro" id="IPR011545">
    <property type="entry name" value="DEAD/DEAH_box_helicase_dom"/>
</dbReference>
<dbReference type="SMART" id="SM00487">
    <property type="entry name" value="DEXDc"/>
    <property type="match status" value="1"/>
</dbReference>
<dbReference type="Proteomes" id="UP000030101">
    <property type="component" value="Unassembled WGS sequence"/>
</dbReference>
<dbReference type="SMART" id="SM00490">
    <property type="entry name" value="HELICc"/>
    <property type="match status" value="1"/>
</dbReference>
<keyword evidence="6" id="KW-0067">ATP-binding</keyword>
<evidence type="ECO:0000256" key="11">
    <source>
        <dbReference type="ARBA" id="ARBA00044535"/>
    </source>
</evidence>
<evidence type="ECO:0000256" key="9">
    <source>
        <dbReference type="ARBA" id="ARBA00034617"/>
    </source>
</evidence>
<feature type="transmembrane region" description="Helical" evidence="13">
    <location>
        <begin position="56"/>
        <end position="78"/>
    </location>
</feature>
<evidence type="ECO:0000256" key="1">
    <source>
        <dbReference type="ARBA" id="ARBA00005446"/>
    </source>
</evidence>
<protein>
    <recommendedName>
        <fullName evidence="11">ATP-dependent DNA helicase RecQ</fullName>
        <ecNumber evidence="10">5.6.2.4</ecNumber>
    </recommendedName>
    <alternativeName>
        <fullName evidence="12">DNA 3'-5' helicase RecQ</fullName>
    </alternativeName>
</protein>
<evidence type="ECO:0000259" key="15">
    <source>
        <dbReference type="PROSITE" id="PS51194"/>
    </source>
</evidence>
<evidence type="ECO:0000256" key="8">
    <source>
        <dbReference type="ARBA" id="ARBA00023235"/>
    </source>
</evidence>
<keyword evidence="13" id="KW-1133">Transmembrane helix</keyword>
<dbReference type="InterPro" id="IPR032284">
    <property type="entry name" value="RecQ_Zn-bd"/>
</dbReference>
<keyword evidence="17" id="KW-1185">Reference proteome</keyword>
<evidence type="ECO:0000256" key="5">
    <source>
        <dbReference type="ARBA" id="ARBA00022806"/>
    </source>
</evidence>
<keyword evidence="8" id="KW-0413">Isomerase</keyword>
<dbReference type="RefSeq" id="WP_036789658.1">
    <property type="nucleotide sequence ID" value="NZ_JQZV01000006.1"/>
</dbReference>
<dbReference type="EMBL" id="JQZV01000006">
    <property type="protein sequence ID" value="KGN92956.1"/>
    <property type="molecule type" value="Genomic_DNA"/>
</dbReference>
<accession>A0ABR4XMB4</accession>
<gene>
    <name evidence="16" type="ORF">HQ43_03545</name>
</gene>
<evidence type="ECO:0000256" key="4">
    <source>
        <dbReference type="ARBA" id="ARBA00022801"/>
    </source>
</evidence>